<evidence type="ECO:0000259" key="5">
    <source>
        <dbReference type="Pfam" id="PF00149"/>
    </source>
</evidence>
<dbReference type="InterPro" id="IPR029052">
    <property type="entry name" value="Metallo-depent_PP-like"/>
</dbReference>
<dbReference type="Gene3D" id="3.60.21.10">
    <property type="match status" value="1"/>
</dbReference>
<evidence type="ECO:0000256" key="1">
    <source>
        <dbReference type="ARBA" id="ARBA00022723"/>
    </source>
</evidence>
<dbReference type="InterPro" id="IPR050884">
    <property type="entry name" value="CNP_phosphodiesterase-III"/>
</dbReference>
<accession>A0A4R1NG09</accession>
<evidence type="ECO:0000313" key="6">
    <source>
        <dbReference type="EMBL" id="TCL03606.1"/>
    </source>
</evidence>
<evidence type="ECO:0000256" key="4">
    <source>
        <dbReference type="ARBA" id="ARBA00025742"/>
    </source>
</evidence>
<comment type="similarity">
    <text evidence="4">Belongs to the cyclic nucleotide phosphodiesterase class-III family.</text>
</comment>
<dbReference type="GO" id="GO:0046872">
    <property type="term" value="F:metal ion binding"/>
    <property type="evidence" value="ECO:0007669"/>
    <property type="project" value="UniProtKB-KW"/>
</dbReference>
<dbReference type="InterPro" id="IPR004843">
    <property type="entry name" value="Calcineurin-like_PHP"/>
</dbReference>
<dbReference type="SUPFAM" id="SSF56300">
    <property type="entry name" value="Metallo-dependent phosphatases"/>
    <property type="match status" value="1"/>
</dbReference>
<gene>
    <name evidence="6" type="ORF">EZJ58_1682</name>
</gene>
<dbReference type="EMBL" id="SJOI01000001">
    <property type="protein sequence ID" value="TCL03606.1"/>
    <property type="molecule type" value="Genomic_DNA"/>
</dbReference>
<keyword evidence="2" id="KW-0378">Hydrolase</keyword>
<dbReference type="RefSeq" id="WP_165934142.1">
    <property type="nucleotide sequence ID" value="NZ_SJOI01000001.1"/>
</dbReference>
<evidence type="ECO:0000256" key="3">
    <source>
        <dbReference type="ARBA" id="ARBA00023004"/>
    </source>
</evidence>
<dbReference type="PANTHER" id="PTHR42988">
    <property type="entry name" value="PHOSPHOHYDROLASE"/>
    <property type="match status" value="1"/>
</dbReference>
<dbReference type="Pfam" id="PF00149">
    <property type="entry name" value="Metallophos"/>
    <property type="match status" value="1"/>
</dbReference>
<keyword evidence="1" id="KW-0479">Metal-binding</keyword>
<name>A0A4R1NG09_9GAMM</name>
<reference evidence="6 7" key="1">
    <citation type="submission" date="2019-02" db="EMBL/GenBank/DDBJ databases">
        <title>Investigation of anaerobic lignin degradation for improved lignocellulosic biofuels.</title>
        <authorList>
            <person name="Deangelis K."/>
        </authorList>
    </citation>
    <scope>NUCLEOTIDE SEQUENCE [LARGE SCALE GENOMIC DNA]</scope>
    <source>
        <strain evidence="6 7">159R</strain>
    </source>
</reference>
<proteinExistence type="inferred from homology"/>
<dbReference type="PANTHER" id="PTHR42988:SF2">
    <property type="entry name" value="CYCLIC NUCLEOTIDE PHOSPHODIESTERASE CBUA0032-RELATED"/>
    <property type="match status" value="1"/>
</dbReference>
<protein>
    <submittedName>
        <fullName evidence="6">Icc protein</fullName>
    </submittedName>
</protein>
<evidence type="ECO:0000256" key="2">
    <source>
        <dbReference type="ARBA" id="ARBA00022801"/>
    </source>
</evidence>
<feature type="domain" description="Calcineurin-like phosphoesterase" evidence="5">
    <location>
        <begin position="1"/>
        <end position="193"/>
    </location>
</feature>
<dbReference type="GO" id="GO:0016787">
    <property type="term" value="F:hydrolase activity"/>
    <property type="evidence" value="ECO:0007669"/>
    <property type="project" value="UniProtKB-KW"/>
</dbReference>
<evidence type="ECO:0000313" key="7">
    <source>
        <dbReference type="Proteomes" id="UP000294555"/>
    </source>
</evidence>
<dbReference type="AlphaFoldDB" id="A0A4R1NG09"/>
<keyword evidence="7" id="KW-1185">Reference proteome</keyword>
<dbReference type="Proteomes" id="UP000294555">
    <property type="component" value="Unassembled WGS sequence"/>
</dbReference>
<comment type="caution">
    <text evidence="6">The sequence shown here is derived from an EMBL/GenBank/DDBJ whole genome shotgun (WGS) entry which is preliminary data.</text>
</comment>
<keyword evidence="3" id="KW-0408">Iron</keyword>
<organism evidence="6 7">
    <name type="scientific">Sodalis ligni</name>
    <dbReference type="NCBI Taxonomy" id="2697027"/>
    <lineage>
        <taxon>Bacteria</taxon>
        <taxon>Pseudomonadati</taxon>
        <taxon>Pseudomonadota</taxon>
        <taxon>Gammaproteobacteria</taxon>
        <taxon>Enterobacterales</taxon>
        <taxon>Bruguierivoracaceae</taxon>
        <taxon>Sodalis</taxon>
    </lineage>
</organism>
<sequence>MKFIQLTDFHLFSNQEKTMHGYCTYECLKIVIDAILQNVNLKADAVFITGDISEDRSIESYVLALSQVERLNLPIYLLAGNHDNKECMASVFNKSKLVFATNEFSYEDWIFIKVDTVQQGKDSGFLSIEQKNAIADRIAAVKSQKVGLFMHHHPIPVGIPLVDSSKLLNSESLLDLLVSRSEIKSVICGHAHTLFTRKYNKCTIDVCPATCFQWKSGAQTLLTDNKRGYKVLDFSYDYHSETFFV</sequence>